<keyword evidence="3" id="KW-0547">Nucleotide-binding</keyword>
<dbReference type="EMBL" id="FLQU01000603">
    <property type="protein sequence ID" value="SBS87912.1"/>
    <property type="molecule type" value="Genomic_DNA"/>
</dbReference>
<feature type="domain" description="Helicase ATP-binding" evidence="9">
    <location>
        <begin position="442"/>
        <end position="616"/>
    </location>
</feature>
<dbReference type="SMART" id="SM00490">
    <property type="entry name" value="HELICc"/>
    <property type="match status" value="1"/>
</dbReference>
<feature type="region of interest" description="Disordered" evidence="8">
    <location>
        <begin position="817"/>
        <end position="891"/>
    </location>
</feature>
<reference evidence="11" key="2">
    <citation type="submission" date="2016-05" db="EMBL/GenBank/DDBJ databases">
        <authorList>
            <person name="Lavstsen T."/>
            <person name="Jespersen J.S."/>
        </authorList>
    </citation>
    <scope>NUCLEOTIDE SEQUENCE [LARGE SCALE GENOMIC DNA]</scope>
</reference>
<dbReference type="SUPFAM" id="SSF52540">
    <property type="entry name" value="P-loop containing nucleoside triphosphate hydrolases"/>
    <property type="match status" value="1"/>
</dbReference>
<feature type="region of interest" description="Disordered" evidence="8">
    <location>
        <begin position="382"/>
        <end position="408"/>
    </location>
</feature>
<dbReference type="Proteomes" id="UP000078560">
    <property type="component" value="Unassembled WGS sequence"/>
</dbReference>
<evidence type="ECO:0000256" key="1">
    <source>
        <dbReference type="ARBA" id="ARBA00008792"/>
    </source>
</evidence>
<dbReference type="VEuPathDB" id="PlasmoDB:PocGH01_14010700"/>
<evidence type="ECO:0000256" key="4">
    <source>
        <dbReference type="ARBA" id="ARBA00022801"/>
    </source>
</evidence>
<organism evidence="11 14">
    <name type="scientific">Plasmodium ovale curtisi</name>
    <dbReference type="NCBI Taxonomy" id="864141"/>
    <lineage>
        <taxon>Eukaryota</taxon>
        <taxon>Sar</taxon>
        <taxon>Alveolata</taxon>
        <taxon>Apicomplexa</taxon>
        <taxon>Aconoidasida</taxon>
        <taxon>Haemosporida</taxon>
        <taxon>Plasmodiidae</taxon>
        <taxon>Plasmodium</taxon>
        <taxon>Plasmodium (Plasmodium)</taxon>
    </lineage>
</organism>
<evidence type="ECO:0000313" key="12">
    <source>
        <dbReference type="EMBL" id="SBS97867.1"/>
    </source>
</evidence>
<dbReference type="Pfam" id="PF00271">
    <property type="entry name" value="Helicase_C"/>
    <property type="match status" value="1"/>
</dbReference>
<feature type="compositionally biased region" description="Basic and acidic residues" evidence="8">
    <location>
        <begin position="327"/>
        <end position="348"/>
    </location>
</feature>
<dbReference type="GO" id="GO:0003724">
    <property type="term" value="F:RNA helicase activity"/>
    <property type="evidence" value="ECO:0007669"/>
    <property type="project" value="UniProtKB-EC"/>
</dbReference>
<feature type="domain" description="Helicase C-terminal" evidence="10">
    <location>
        <begin position="868"/>
        <end position="1046"/>
    </location>
</feature>
<dbReference type="CDD" id="cd18791">
    <property type="entry name" value="SF2_C_RHA"/>
    <property type="match status" value="1"/>
</dbReference>
<feature type="region of interest" description="Disordered" evidence="8">
    <location>
        <begin position="327"/>
        <end position="353"/>
    </location>
</feature>
<dbReference type="GO" id="GO:0016787">
    <property type="term" value="F:hydrolase activity"/>
    <property type="evidence" value="ECO:0007669"/>
    <property type="project" value="UniProtKB-KW"/>
</dbReference>
<gene>
    <name evidence="12" type="ORF">POVCU1_041640</name>
    <name evidence="11" type="ORF">POVCU2_0045210</name>
</gene>
<dbReference type="EMBL" id="FLQV01000762">
    <property type="protein sequence ID" value="SBS97867.1"/>
    <property type="molecule type" value="Genomic_DNA"/>
</dbReference>
<dbReference type="PROSITE" id="PS51192">
    <property type="entry name" value="HELICASE_ATP_BIND_1"/>
    <property type="match status" value="1"/>
</dbReference>
<feature type="region of interest" description="Disordered" evidence="8">
    <location>
        <begin position="1"/>
        <end position="39"/>
    </location>
</feature>
<dbReference type="GO" id="GO:0003723">
    <property type="term" value="F:RNA binding"/>
    <property type="evidence" value="ECO:0007669"/>
    <property type="project" value="TreeGrafter"/>
</dbReference>
<evidence type="ECO:0000256" key="6">
    <source>
        <dbReference type="ARBA" id="ARBA00022840"/>
    </source>
</evidence>
<evidence type="ECO:0000256" key="2">
    <source>
        <dbReference type="ARBA" id="ARBA00012552"/>
    </source>
</evidence>
<evidence type="ECO:0000256" key="3">
    <source>
        <dbReference type="ARBA" id="ARBA00022741"/>
    </source>
</evidence>
<feature type="compositionally biased region" description="Polar residues" evidence="8">
    <location>
        <begin position="751"/>
        <end position="770"/>
    </location>
</feature>
<dbReference type="Proteomes" id="UP000078546">
    <property type="component" value="Unassembled WGS sequence"/>
</dbReference>
<dbReference type="EC" id="3.6.4.13" evidence="2"/>
<feature type="compositionally biased region" description="Polar residues" evidence="8">
    <location>
        <begin position="817"/>
        <end position="828"/>
    </location>
</feature>
<proteinExistence type="inferred from homology"/>
<sequence length="1591" mass="184734">MEFEKHLSNIPTEKNNDVDDSPGEFSEKKSLTRKEKKKLEYEERIRKKKEKQLKKVKKIITKCNIISLKCLKSNSTIKSSSPSHGTEDTADTVLRTKDETNSSDIKNINGDQIKQSRDHINECDNNSDEEKQILQTVEKIKNKYRNLNSLENVSKRKLMRTLKYKLKKDKDAEREVLFKKIQQYKLNDHQLSFMIPFHIKNKNQNQENLEKVLKTYEQMNIDLPNNLKIIKSKMEKKKKRFLECKKKKDLEDAAEKDENGKKMRVSKKLLQDSQNKNRELCHMESDDSRTLVISGENENMDICCNDLKKLNNEMILKCEDPINDVNPFKEDKSPNYHSIKEGGDHGKGTNENSCTQEPTIKGCKIHKQEWCEKCSKQNEREISEKSGGQNDYELHEKSDKANTNEDKAQRKVTYERVNVCRKESIERIRSSLPVVGYEQEIIEAILSYDVVFINGDTGCGKSTQVPQFVYEHGFCSNNYLIGITEPRKIAVKSISNRLNEELNSKDISGYQIRFEKSNFLKNSKIKVMTEGILLREIMNDFILSKYSIIILDEAHERSINMDLILGVLSIICKIRKNNYLTHQSDIIPIKVIIMSATINDSNFFENKIFSNYISINIPTEKVPVVDHFLSYTPKNYLEEAKKKIIQIHRKLPPGSILVFLTSQEEIYRLYNILSNLKNFQKSAENTSIREFNEEKKNVEGENSFSFDLSEDEKSVDNKTGFFLRDTDENKEKQIIFEDSEEDGDDNDEDAVQSSLASNTNEQSKNCSSHNSEQRPEKGSSQELRMCGNCRNDLEEEEENNCNENDMQIANVDNKATTGNVESSQSGNETKVGDVDCSNDESLNGDNKREAKGDGEGQDGNDENVHGQGAERKTDSIQKDKNDMKMKKDSSVWKGSDGSGRLTIFKLYANLPMNEQMFLFNNPKDNERICILSTNIAETSITLPNIRYVVDCGKEKRKVYSALSDYSYYIIDNISKSSSLQRKGRAGRILHLLKNNKKNKKKIETEKGHVYKLYSSNYYNYFFKNHNDFPILNYPLDSLILYLLSFKIENIENFPFINKPDKYKFQEAKKRLMYLNCTYFEYKDIEFLFKSINEKMASKSSIENHIKKFNPQNKKGITLVGSFILSLPISTRYAKILTDVCLKSLSINHASAIPLACLLVSCLYLESIFSYDYKLSVRYRNKEKKKETSGSNIFSNRNDDQTDNNNTHNGTNSSSNNLLNLFFKESKKVNEMDYHSSSSDNSEYEGNSLEENSANGSNNIVEDLKLKFDNDIDFYLYICTSFYFSKKKDNFCNTMQLDKKKMNELLKLSNHLIKIINYKLNKNITFDILEKQISDLSKKIIYYAVIQGFIDHLAIRSDLINNDYTRNSKLNYNNKKAYFTQNMNTPIYINSSSVLYKNRPYPKYILYNYITKNKKSYVMFDCLNMNDSDLGKITNVCIYINGYEKIPPPKYDIGKDKLIVFTKPLYLPSSQYLSVISLELNENDLFFYNYLTLFILDGSMFPKMSKFQNFYSHSANDIIKCKQQSVQRFIDALRDNKINDRSTLLRKWKEDVDFLKQEFISLIEKKMNKHNKHLISNFWPPVDSTDYVGTRQ</sequence>
<feature type="compositionally biased region" description="Basic and acidic residues" evidence="8">
    <location>
        <begin position="392"/>
        <end position="408"/>
    </location>
</feature>
<keyword evidence="6" id="KW-0067">ATP-binding</keyword>
<evidence type="ECO:0000259" key="9">
    <source>
        <dbReference type="PROSITE" id="PS51192"/>
    </source>
</evidence>
<dbReference type="Gene3D" id="3.40.50.300">
    <property type="entry name" value="P-loop containing nucleotide triphosphate hydrolases"/>
    <property type="match status" value="3"/>
</dbReference>
<name>A0A1A8W4P9_PLAOA</name>
<comment type="catalytic activity">
    <reaction evidence="7">
        <text>ATP + H2O = ADP + phosphate + H(+)</text>
        <dbReference type="Rhea" id="RHEA:13065"/>
        <dbReference type="ChEBI" id="CHEBI:15377"/>
        <dbReference type="ChEBI" id="CHEBI:15378"/>
        <dbReference type="ChEBI" id="CHEBI:30616"/>
        <dbReference type="ChEBI" id="CHEBI:43474"/>
        <dbReference type="ChEBI" id="CHEBI:456216"/>
        <dbReference type="EC" id="3.6.4.13"/>
    </reaction>
</comment>
<dbReference type="Pfam" id="PF00270">
    <property type="entry name" value="DEAD"/>
    <property type="match status" value="1"/>
</dbReference>
<keyword evidence="5 11" id="KW-0347">Helicase</keyword>
<dbReference type="PANTHER" id="PTHR18934">
    <property type="entry name" value="ATP-DEPENDENT RNA HELICASE"/>
    <property type="match status" value="1"/>
</dbReference>
<dbReference type="FunFam" id="3.40.50.300:FF:000637">
    <property type="entry name" value="ATP-dependent RNA helicase DHX37/DHR1"/>
    <property type="match status" value="1"/>
</dbReference>
<evidence type="ECO:0000313" key="14">
    <source>
        <dbReference type="Proteomes" id="UP000078560"/>
    </source>
</evidence>
<evidence type="ECO:0000313" key="13">
    <source>
        <dbReference type="Proteomes" id="UP000078546"/>
    </source>
</evidence>
<dbReference type="InterPro" id="IPR011545">
    <property type="entry name" value="DEAD/DEAH_box_helicase_dom"/>
</dbReference>
<feature type="region of interest" description="Disordered" evidence="8">
    <location>
        <begin position="1187"/>
        <end position="1216"/>
    </location>
</feature>
<evidence type="ECO:0000259" key="10">
    <source>
        <dbReference type="PROSITE" id="PS51194"/>
    </source>
</evidence>
<dbReference type="InterPro" id="IPR001650">
    <property type="entry name" value="Helicase_C-like"/>
</dbReference>
<dbReference type="InterPro" id="IPR014001">
    <property type="entry name" value="Helicase_ATP-bd"/>
</dbReference>
<keyword evidence="4" id="KW-0378">Hydrolase</keyword>
<dbReference type="GO" id="GO:0000462">
    <property type="term" value="P:maturation of SSU-rRNA from tricistronic rRNA transcript (SSU-rRNA, 5.8S rRNA, LSU-rRNA)"/>
    <property type="evidence" value="ECO:0007669"/>
    <property type="project" value="TreeGrafter"/>
</dbReference>
<feature type="compositionally biased region" description="Basic and acidic residues" evidence="8">
    <location>
        <begin position="845"/>
        <end position="854"/>
    </location>
</feature>
<feature type="compositionally biased region" description="Basic and acidic residues" evidence="8">
    <location>
        <begin position="25"/>
        <end position="39"/>
    </location>
</feature>
<comment type="similarity">
    <text evidence="1">Belongs to the DEAD box helicase family. DEAH subfamily.</text>
</comment>
<evidence type="ECO:0000256" key="7">
    <source>
        <dbReference type="ARBA" id="ARBA00047984"/>
    </source>
</evidence>
<dbReference type="PANTHER" id="PTHR18934:SF99">
    <property type="entry name" value="ATP-DEPENDENT RNA HELICASE DHX37-RELATED"/>
    <property type="match status" value="1"/>
</dbReference>
<evidence type="ECO:0000256" key="5">
    <source>
        <dbReference type="ARBA" id="ARBA00022806"/>
    </source>
</evidence>
<evidence type="ECO:0000313" key="11">
    <source>
        <dbReference type="EMBL" id="SBS87912.1"/>
    </source>
</evidence>
<feature type="region of interest" description="Disordered" evidence="8">
    <location>
        <begin position="737"/>
        <end position="784"/>
    </location>
</feature>
<reference evidence="13 14" key="1">
    <citation type="submission" date="2016-05" db="EMBL/GenBank/DDBJ databases">
        <authorList>
            <person name="Naeem Raeece"/>
        </authorList>
    </citation>
    <scope>NUCLEOTIDE SEQUENCE [LARGE SCALE GENOMIC DNA]</scope>
</reference>
<dbReference type="SMART" id="SM00487">
    <property type="entry name" value="DEXDc"/>
    <property type="match status" value="1"/>
</dbReference>
<accession>A0A1A8W4P9</accession>
<evidence type="ECO:0000256" key="8">
    <source>
        <dbReference type="SAM" id="MobiDB-lite"/>
    </source>
</evidence>
<dbReference type="GO" id="GO:0005730">
    <property type="term" value="C:nucleolus"/>
    <property type="evidence" value="ECO:0007669"/>
    <property type="project" value="TreeGrafter"/>
</dbReference>
<dbReference type="InterPro" id="IPR027417">
    <property type="entry name" value="P-loop_NTPase"/>
</dbReference>
<feature type="compositionally biased region" description="Basic and acidic residues" evidence="8">
    <location>
        <begin position="862"/>
        <end position="890"/>
    </location>
</feature>
<feature type="compositionally biased region" description="Low complexity" evidence="8">
    <location>
        <begin position="1202"/>
        <end position="1216"/>
    </location>
</feature>
<feature type="compositionally biased region" description="Acidic residues" evidence="8">
    <location>
        <begin position="737"/>
        <end position="750"/>
    </location>
</feature>
<dbReference type="PROSITE" id="PS51194">
    <property type="entry name" value="HELICASE_CTER"/>
    <property type="match status" value="1"/>
</dbReference>
<protein>
    <recommendedName>
        <fullName evidence="2">RNA helicase</fullName>
        <ecNumber evidence="2">3.6.4.13</ecNumber>
    </recommendedName>
</protein>
<feature type="region of interest" description="Disordered" evidence="8">
    <location>
        <begin position="75"/>
        <end position="105"/>
    </location>
</feature>
<dbReference type="InterPro" id="IPR002464">
    <property type="entry name" value="DNA/RNA_helicase_DEAH_CS"/>
</dbReference>
<dbReference type="PROSITE" id="PS00690">
    <property type="entry name" value="DEAH_ATP_HELICASE"/>
    <property type="match status" value="1"/>
</dbReference>
<dbReference type="GO" id="GO:0005524">
    <property type="term" value="F:ATP binding"/>
    <property type="evidence" value="ECO:0007669"/>
    <property type="project" value="UniProtKB-KW"/>
</dbReference>